<evidence type="ECO:0000313" key="2">
    <source>
        <dbReference type="EMBL" id="KHJ95769.1"/>
    </source>
</evidence>
<sequence>MSVDCDETPITRSRTYSSDSPISTSSESASVTQRITQSLAHVNDDDVVHGQDARELRDATVQAISDVWSDSRSTATSLIRQVNQNGVARDKVEELPGDQKESFDAVVAHLRRFFEGPQQRYMARQALSTS</sequence>
<proteinExistence type="predicted"/>
<dbReference type="EMBL" id="KN549855">
    <property type="protein sequence ID" value="KHJ95769.1"/>
    <property type="molecule type" value="Genomic_DNA"/>
</dbReference>
<keyword evidence="3" id="KW-1185">Reference proteome</keyword>
<gene>
    <name evidence="2" type="ORF">OESDEN_04281</name>
</gene>
<organism evidence="2 3">
    <name type="scientific">Oesophagostomum dentatum</name>
    <name type="common">Nodular worm</name>
    <dbReference type="NCBI Taxonomy" id="61180"/>
    <lineage>
        <taxon>Eukaryota</taxon>
        <taxon>Metazoa</taxon>
        <taxon>Ecdysozoa</taxon>
        <taxon>Nematoda</taxon>
        <taxon>Chromadorea</taxon>
        <taxon>Rhabditida</taxon>
        <taxon>Rhabditina</taxon>
        <taxon>Rhabditomorpha</taxon>
        <taxon>Strongyloidea</taxon>
        <taxon>Strongylidae</taxon>
        <taxon>Oesophagostomum</taxon>
    </lineage>
</organism>
<dbReference type="AlphaFoldDB" id="A0A0B1TES9"/>
<evidence type="ECO:0000256" key="1">
    <source>
        <dbReference type="SAM" id="MobiDB-lite"/>
    </source>
</evidence>
<feature type="compositionally biased region" description="Low complexity" evidence="1">
    <location>
        <begin position="13"/>
        <end position="32"/>
    </location>
</feature>
<dbReference type="Proteomes" id="UP000053660">
    <property type="component" value="Unassembled WGS sequence"/>
</dbReference>
<dbReference type="OrthoDB" id="5872069at2759"/>
<accession>A0A0B1TES9</accession>
<reference evidence="2 3" key="1">
    <citation type="submission" date="2014-03" db="EMBL/GenBank/DDBJ databases">
        <title>Draft genome of the hookworm Oesophagostomum dentatum.</title>
        <authorList>
            <person name="Mitreva M."/>
        </authorList>
    </citation>
    <scope>NUCLEOTIDE SEQUENCE [LARGE SCALE GENOMIC DNA]</scope>
    <source>
        <strain evidence="2 3">OD-Hann</strain>
    </source>
</reference>
<name>A0A0B1TES9_OESDE</name>
<protein>
    <submittedName>
        <fullName evidence="2">Uncharacterized protein</fullName>
    </submittedName>
</protein>
<evidence type="ECO:0000313" key="3">
    <source>
        <dbReference type="Proteomes" id="UP000053660"/>
    </source>
</evidence>
<feature type="region of interest" description="Disordered" evidence="1">
    <location>
        <begin position="1"/>
        <end position="33"/>
    </location>
</feature>